<reference evidence="2" key="1">
    <citation type="submission" date="2024-02" db="EMBL/GenBank/DDBJ databases">
        <title>FIRST GENOME SEQUENCES OF Leishmania (Viannia) shawi, Leishmania (Viannia) lindenbergi AND Leishmania (Viannia) utingensis.</title>
        <authorList>
            <person name="Resadore F."/>
            <person name="Custodio M.G.F."/>
            <person name="Boite M.C."/>
            <person name="Cupolillo E."/>
            <person name="Ferreira G.E.M."/>
        </authorList>
    </citation>
    <scope>NUCLEOTIDE SEQUENCE</scope>
    <source>
        <strain evidence="2">MHOM/BR/2013/18 LTA MLF</strain>
    </source>
</reference>
<name>A0AAW3CBW6_9TRYP</name>
<evidence type="ECO:0000313" key="2">
    <source>
        <dbReference type="EMBL" id="KAL0531886.1"/>
    </source>
</evidence>
<organism evidence="2 3">
    <name type="scientific">Leishmania shawi</name>
    <dbReference type="NCBI Taxonomy" id="5680"/>
    <lineage>
        <taxon>Eukaryota</taxon>
        <taxon>Discoba</taxon>
        <taxon>Euglenozoa</taxon>
        <taxon>Kinetoplastea</taxon>
        <taxon>Metakinetoplastina</taxon>
        <taxon>Trypanosomatida</taxon>
        <taxon>Trypanosomatidae</taxon>
        <taxon>Leishmaniinae</taxon>
        <taxon>Leishmania</taxon>
        <taxon>Leishmania guyanensis species complex</taxon>
    </lineage>
</organism>
<dbReference type="PANTHER" id="PTHR34157">
    <property type="entry name" value="TUZIN"/>
    <property type="match status" value="1"/>
</dbReference>
<feature type="non-terminal residue" evidence="2">
    <location>
        <position position="1"/>
    </location>
</feature>
<dbReference type="AlphaFoldDB" id="A0AAW3CBW6"/>
<feature type="transmembrane region" description="Helical" evidence="1">
    <location>
        <begin position="42"/>
        <end position="61"/>
    </location>
</feature>
<proteinExistence type="predicted"/>
<dbReference type="PANTHER" id="PTHR34157:SF2">
    <property type="entry name" value="TUZIN"/>
    <property type="match status" value="1"/>
</dbReference>
<keyword evidence="1" id="KW-0472">Membrane</keyword>
<keyword evidence="1" id="KW-0812">Transmembrane</keyword>
<accession>A0AAW3CBW6</accession>
<comment type="caution">
    <text evidence="2">The sequence shown here is derived from an EMBL/GenBank/DDBJ whole genome shotgun (WGS) entry which is preliminary data.</text>
</comment>
<sequence length="91" mass="10299">ERMCVLDRPEWQRDHHLQMRGLLGERVKGRDSRYTPAKHRGVVGASMALLGSAFAFGWNLAGYRTQQRAHQLTVAARTLTLTLGRRSWAPA</sequence>
<gene>
    <name evidence="2" type="ORF">Q4I32_000396</name>
</gene>
<keyword evidence="1" id="KW-1133">Transmembrane helix</keyword>
<evidence type="ECO:0000256" key="1">
    <source>
        <dbReference type="SAM" id="Phobius"/>
    </source>
</evidence>
<dbReference type="Proteomes" id="UP001500493">
    <property type="component" value="Unassembled WGS sequence"/>
</dbReference>
<evidence type="ECO:0000313" key="3">
    <source>
        <dbReference type="Proteomes" id="UP001500493"/>
    </source>
</evidence>
<protein>
    <submittedName>
        <fullName evidence="2">Uncharacterized protein</fullName>
    </submittedName>
</protein>
<dbReference type="EMBL" id="JBAMZJ010000001">
    <property type="protein sequence ID" value="KAL0531886.1"/>
    <property type="molecule type" value="Genomic_DNA"/>
</dbReference>